<sequence length="70" mass="7545">MVAVAVVGFFMHAGVARRKKAAGWLAGGWLAHGSVLSIAIVHARVITNTSVFFFVKLDQRDWEEGFTVGG</sequence>
<proteinExistence type="predicted"/>
<protein>
    <submittedName>
        <fullName evidence="1">Uncharacterized protein</fullName>
    </submittedName>
</protein>
<evidence type="ECO:0000313" key="1">
    <source>
        <dbReference type="EMBL" id="CAK9255289.1"/>
    </source>
</evidence>
<keyword evidence="2" id="KW-1185">Reference proteome</keyword>
<accession>A0ABP0VLG9</accession>
<name>A0ABP0VLG9_9BRYO</name>
<dbReference type="Proteomes" id="UP001497444">
    <property type="component" value="Chromosome 1"/>
</dbReference>
<organism evidence="1 2">
    <name type="scientific">Sphagnum jensenii</name>
    <dbReference type="NCBI Taxonomy" id="128206"/>
    <lineage>
        <taxon>Eukaryota</taxon>
        <taxon>Viridiplantae</taxon>
        <taxon>Streptophyta</taxon>
        <taxon>Embryophyta</taxon>
        <taxon>Bryophyta</taxon>
        <taxon>Sphagnophytina</taxon>
        <taxon>Sphagnopsida</taxon>
        <taxon>Sphagnales</taxon>
        <taxon>Sphagnaceae</taxon>
        <taxon>Sphagnum</taxon>
    </lineage>
</organism>
<gene>
    <name evidence="1" type="ORF">CSSPJE1EN1_LOCUS767</name>
</gene>
<dbReference type="EMBL" id="OZ020096">
    <property type="protein sequence ID" value="CAK9255289.1"/>
    <property type="molecule type" value="Genomic_DNA"/>
</dbReference>
<reference evidence="1 2" key="1">
    <citation type="submission" date="2024-02" db="EMBL/GenBank/DDBJ databases">
        <authorList>
            <consortium name="ELIXIR-Norway"/>
            <consortium name="Elixir Norway"/>
        </authorList>
    </citation>
    <scope>NUCLEOTIDE SEQUENCE [LARGE SCALE GENOMIC DNA]</scope>
</reference>
<evidence type="ECO:0000313" key="2">
    <source>
        <dbReference type="Proteomes" id="UP001497444"/>
    </source>
</evidence>